<accession>A0AAV7J7G7</accession>
<keyword evidence="2" id="KW-1185">Reference proteome</keyword>
<dbReference type="AlphaFoldDB" id="A0AAV7J7G7"/>
<evidence type="ECO:0000313" key="1">
    <source>
        <dbReference type="EMBL" id="KAH0566874.1"/>
    </source>
</evidence>
<name>A0AAV7J7G7_COTGL</name>
<evidence type="ECO:0000313" key="2">
    <source>
        <dbReference type="Proteomes" id="UP000826195"/>
    </source>
</evidence>
<comment type="caution">
    <text evidence="1">The sequence shown here is derived from an EMBL/GenBank/DDBJ whole genome shotgun (WGS) entry which is preliminary data.</text>
</comment>
<dbReference type="EMBL" id="JAHXZJ010000001">
    <property type="protein sequence ID" value="KAH0566874.1"/>
    <property type="molecule type" value="Genomic_DNA"/>
</dbReference>
<organism evidence="1 2">
    <name type="scientific">Cotesia glomerata</name>
    <name type="common">Lepidopteran parasitic wasp</name>
    <name type="synonym">Apanteles glomeratus</name>
    <dbReference type="NCBI Taxonomy" id="32391"/>
    <lineage>
        <taxon>Eukaryota</taxon>
        <taxon>Metazoa</taxon>
        <taxon>Ecdysozoa</taxon>
        <taxon>Arthropoda</taxon>
        <taxon>Hexapoda</taxon>
        <taxon>Insecta</taxon>
        <taxon>Pterygota</taxon>
        <taxon>Neoptera</taxon>
        <taxon>Endopterygota</taxon>
        <taxon>Hymenoptera</taxon>
        <taxon>Apocrita</taxon>
        <taxon>Ichneumonoidea</taxon>
        <taxon>Braconidae</taxon>
        <taxon>Microgastrinae</taxon>
        <taxon>Cotesia</taxon>
    </lineage>
</organism>
<dbReference type="Proteomes" id="UP000826195">
    <property type="component" value="Unassembled WGS sequence"/>
</dbReference>
<protein>
    <submittedName>
        <fullName evidence="1">Uncharacterized protein</fullName>
    </submittedName>
</protein>
<reference evidence="1 2" key="1">
    <citation type="journal article" date="2021" name="J. Hered.">
        <title>A chromosome-level genome assembly of the parasitoid wasp, Cotesia glomerata (Hymenoptera: Braconidae).</title>
        <authorList>
            <person name="Pinto B.J."/>
            <person name="Weis J.J."/>
            <person name="Gamble T."/>
            <person name="Ode P.J."/>
            <person name="Paul R."/>
            <person name="Zaspel J.M."/>
        </authorList>
    </citation>
    <scope>NUCLEOTIDE SEQUENCE [LARGE SCALE GENOMIC DNA]</scope>
    <source>
        <strain evidence="1">CgM1</strain>
    </source>
</reference>
<sequence length="93" mass="10352">MDLEHRVRTRHRQPTYPPYKTLGSSCHSFRVIGSVVVVAGCWIGYARVVVPLSGTTCLETPGWDTTPHCFTVRARESGTSKPTPPMEEHTTPE</sequence>
<gene>
    <name evidence="1" type="ORF">KQX54_005023</name>
</gene>
<proteinExistence type="predicted"/>